<accession>K1L820</accession>
<keyword evidence="2" id="KW-1185">Reference proteome</keyword>
<dbReference type="PROSITE" id="PS51257">
    <property type="entry name" value="PROKAR_LIPOPROTEIN"/>
    <property type="match status" value="1"/>
</dbReference>
<dbReference type="Proteomes" id="UP000004478">
    <property type="component" value="Unassembled WGS sequence"/>
</dbReference>
<comment type="caution">
    <text evidence="1">The sequence shown here is derived from an EMBL/GenBank/DDBJ whole genome shotgun (WGS) entry which is preliminary data.</text>
</comment>
<proteinExistence type="predicted"/>
<name>K1L820_CECL9</name>
<dbReference type="RefSeq" id="WP_009186155.1">
    <property type="nucleotide sequence ID" value="NZ_AMGM01000061.1"/>
</dbReference>
<organism evidence="1 2">
    <name type="scientific">Cecembia lonarensis (strain CCUG 58316 / KCTC 22772 / LW9)</name>
    <dbReference type="NCBI Taxonomy" id="1225176"/>
    <lineage>
        <taxon>Bacteria</taxon>
        <taxon>Pseudomonadati</taxon>
        <taxon>Bacteroidota</taxon>
        <taxon>Cytophagia</taxon>
        <taxon>Cytophagales</taxon>
        <taxon>Cyclobacteriaceae</taxon>
        <taxon>Cecembia</taxon>
    </lineage>
</organism>
<dbReference type="AlphaFoldDB" id="K1L820"/>
<protein>
    <submittedName>
        <fullName evidence="1">Uncharacterized protein</fullName>
    </submittedName>
</protein>
<sequence length="812" mass="91839">MIQRLSFSLLILLLIFTSCVKEKAMLELQTDQLTFSLDQKGNIISLMDKKSQKNYLYKAAPSPLLQVKSGGDYLLPLAAKLEGGQLVLGFPKNIELTLQYEEKASHLTFEITAAKGFEEIELIAWGPIPTIINKIIGETVGVVRGEEFAIGIQALNPKTLGGFPWLNNDTTPQFDIFEQEDYSDLSEENKRETLYRVEAAKPEDFGSTLQAYTRNRLKERTVSNLNHDYFISPIFEDGGIIGSKIAIFGSAVEEALEHIGKIEVEEGLPHPQLNGLWAKLSKEAASAYLIYDFTEANIDQAIAYTLKAGLKYLYHSDPFKNWGHFELKASDFPNGWDGLKACVEKAAQAGIHVGVHTLSNFITTNDPYVTPVPDPRLGIVGYGFLEDAIDGEQKEIPISTPEFFDQFKNNSLKTVMIGSELIRYGSVSSEAPWKLLDCERGAWDTQRSSHTVGTQVSKLADHAYKVFLSNTEMSIEIAQTLADLYNYAGLRQISFDGLEGNRSTGMGNYGEILFTTTWWKHLNEDIRSHLITDASRTTHYFWHIYSRMNWGEPWYAGFRESQTEYRLKNQAYFQRNMMPGMLGWFSMRNNTPIEDIEWMLARSAAFDAGYAFVVRDEALQSNGQLETIFQSIADWEKVRMSGILTEGQKEKMKDINNEFQLIETGKDQWNLHQVHVKRFEHQAKVLQPGEPLYTSFTFENSVEDALLHFIITVEASGISAIELELNNRFSLQFPLRLNKGESIRYSGGTTAQVLDQNLRQKAQIPIDPALLTLKSGSQQLNIDCTFHDPEELAKVKVELRILDKAERINIAN</sequence>
<dbReference type="OrthoDB" id="2484068at2"/>
<gene>
    <name evidence="1" type="ORF">B879_03136</name>
</gene>
<dbReference type="EMBL" id="AMGM01000061">
    <property type="protein sequence ID" value="EKB48242.1"/>
    <property type="molecule type" value="Genomic_DNA"/>
</dbReference>
<reference evidence="1 2" key="1">
    <citation type="journal article" date="2012" name="J. Bacteriol.">
        <title>Draft Genome Sequence of Cecembia lonarensis Strain LW9T, Isolated from Lonar Lake, a Haloalkaline Lake in India.</title>
        <authorList>
            <person name="Shivaji S."/>
            <person name="Ara S."/>
            <person name="Singh A."/>
            <person name="Pinnaka A.K."/>
        </authorList>
    </citation>
    <scope>NUCLEOTIDE SEQUENCE [LARGE SCALE GENOMIC DNA]</scope>
    <source>
        <strain evidence="1 2">LW9</strain>
    </source>
</reference>
<evidence type="ECO:0000313" key="1">
    <source>
        <dbReference type="EMBL" id="EKB48242.1"/>
    </source>
</evidence>
<evidence type="ECO:0000313" key="2">
    <source>
        <dbReference type="Proteomes" id="UP000004478"/>
    </source>
</evidence>
<dbReference type="PATRIC" id="fig|1225176.3.peg.3331"/>